<dbReference type="InterPro" id="IPR019308">
    <property type="entry name" value="TMEM214"/>
</dbReference>
<dbReference type="EMBL" id="JAEFBJ010000055">
    <property type="protein sequence ID" value="KAG7531115.1"/>
    <property type="molecule type" value="Genomic_DNA"/>
</dbReference>
<dbReference type="GO" id="GO:0005783">
    <property type="term" value="C:endoplasmic reticulum"/>
    <property type="evidence" value="ECO:0007669"/>
    <property type="project" value="TreeGrafter"/>
</dbReference>
<name>A0A8T1XE47_ARASU</name>
<proteinExistence type="predicted"/>
<gene>
    <name evidence="1" type="ORF">ISN44_Un55g000160</name>
</gene>
<dbReference type="PANTHER" id="PTHR13448:SF14">
    <property type="entry name" value="F26K24.17 PROTEIN"/>
    <property type="match status" value="1"/>
</dbReference>
<dbReference type="PANTHER" id="PTHR13448">
    <property type="entry name" value="TRANSMEMBRANE PROTEIN 214"/>
    <property type="match status" value="1"/>
</dbReference>
<keyword evidence="1" id="KW-0812">Transmembrane</keyword>
<dbReference type="OrthoDB" id="1047296at2759"/>
<dbReference type="GO" id="GO:0005794">
    <property type="term" value="C:Golgi apparatus"/>
    <property type="evidence" value="ECO:0007669"/>
    <property type="project" value="TreeGrafter"/>
</dbReference>
<evidence type="ECO:0000313" key="2">
    <source>
        <dbReference type="Proteomes" id="UP000694251"/>
    </source>
</evidence>
<keyword evidence="1" id="KW-0472">Membrane</keyword>
<dbReference type="AlphaFoldDB" id="A0A8T1XE47"/>
<protein>
    <submittedName>
        <fullName evidence="1">Transmembrane protein 214</fullName>
    </submittedName>
</protein>
<dbReference type="Proteomes" id="UP000694251">
    <property type="component" value="Unassembled WGS sequence"/>
</dbReference>
<comment type="caution">
    <text evidence="1">The sequence shown here is derived from an EMBL/GenBank/DDBJ whole genome shotgun (WGS) entry which is preliminary data.</text>
</comment>
<evidence type="ECO:0000313" key="1">
    <source>
        <dbReference type="EMBL" id="KAG7531115.1"/>
    </source>
</evidence>
<accession>A0A8T1XE47</accession>
<sequence>MFKESPLSTLIHFPLSHISTSVYDTSVDWINKLPFLSLRAFLLWACKSLADVKPIYQPVALLIGLAMILRSKPAALTAVLPKLRDRPIYQGLDKLPLLVWMMAQWQASQGDLSAGLYSWAHNLLPLVGNDECCTPRSLDLILQFVEIILSNPEARTILVNRAVREGEPLIPPSSFEILVRLTFPPSSARVKAWSLYVCAQATKRFEKVYPLLKEVALAPETATEGNAVEQIFTFSLKLAGEGNSGLAKEAAAIAMWSVTENVDCFKHWDILYKEHLEASVALLRKLVDEWKVHSPKLSSSPGDFITVNQTMNSFRLKNEKAITEGGANCSLYKEAEKSCKLISRRLLSRESGGLEITHITCVVLATAVAAAGGVAGAALALCSH</sequence>
<keyword evidence="2" id="KW-1185">Reference proteome</keyword>
<organism evidence="1 2">
    <name type="scientific">Arabidopsis suecica</name>
    <name type="common">Swedish thale-cress</name>
    <name type="synonym">Cardaminopsis suecica</name>
    <dbReference type="NCBI Taxonomy" id="45249"/>
    <lineage>
        <taxon>Eukaryota</taxon>
        <taxon>Viridiplantae</taxon>
        <taxon>Streptophyta</taxon>
        <taxon>Embryophyta</taxon>
        <taxon>Tracheophyta</taxon>
        <taxon>Spermatophyta</taxon>
        <taxon>Magnoliopsida</taxon>
        <taxon>eudicotyledons</taxon>
        <taxon>Gunneridae</taxon>
        <taxon>Pentapetalae</taxon>
        <taxon>rosids</taxon>
        <taxon>malvids</taxon>
        <taxon>Brassicales</taxon>
        <taxon>Brassicaceae</taxon>
        <taxon>Camelineae</taxon>
        <taxon>Arabidopsis</taxon>
    </lineage>
</organism>
<reference evidence="1 2" key="1">
    <citation type="submission" date="2020-12" db="EMBL/GenBank/DDBJ databases">
        <title>Concerted genomic and epigenomic changes stabilize Arabidopsis allopolyploids.</title>
        <authorList>
            <person name="Chen Z."/>
        </authorList>
    </citation>
    <scope>NUCLEOTIDE SEQUENCE [LARGE SCALE GENOMIC DNA]</scope>
    <source>
        <strain evidence="1">As9502</strain>
        <tissue evidence="1">Leaf</tissue>
    </source>
</reference>
<dbReference type="Pfam" id="PF10151">
    <property type="entry name" value="TMEM214"/>
    <property type="match status" value="1"/>
</dbReference>